<dbReference type="InterPro" id="IPR021109">
    <property type="entry name" value="Peptidase_aspartic_dom_sf"/>
</dbReference>
<dbReference type="SUPFAM" id="SSF50630">
    <property type="entry name" value="Acid proteases"/>
    <property type="match status" value="1"/>
</dbReference>
<gene>
    <name evidence="1" type="ORF">PR001_g33125</name>
</gene>
<evidence type="ECO:0000313" key="1">
    <source>
        <dbReference type="EMBL" id="KAE8952847.1"/>
    </source>
</evidence>
<comment type="caution">
    <text evidence="1">The sequence shown here is derived from an EMBL/GenBank/DDBJ whole genome shotgun (WGS) entry which is preliminary data.</text>
</comment>
<proteinExistence type="predicted"/>
<sequence>MATDFDVAADDGLPTAEVTVNGDRRQVKLDSGARYSVAGSAWMARGERVREPAPVDCVEGIGGFQLDVIGV</sequence>
<accession>A0A6A3G8G5</accession>
<dbReference type="AlphaFoldDB" id="A0A6A3G8G5"/>
<reference evidence="1 2" key="1">
    <citation type="submission" date="2018-09" db="EMBL/GenBank/DDBJ databases">
        <title>Genomic investigation of the strawberry pathogen Phytophthora fragariae indicates pathogenicity is determined by transcriptional variation in three key races.</title>
        <authorList>
            <person name="Adams T.M."/>
            <person name="Armitage A.D."/>
            <person name="Sobczyk M.K."/>
            <person name="Bates H.J."/>
            <person name="Dunwell J.M."/>
            <person name="Nellist C.F."/>
            <person name="Harrison R.J."/>
        </authorList>
    </citation>
    <scope>NUCLEOTIDE SEQUENCE [LARGE SCALE GENOMIC DNA]</scope>
    <source>
        <strain evidence="1 2">SCRP249</strain>
    </source>
</reference>
<evidence type="ECO:0000313" key="2">
    <source>
        <dbReference type="Proteomes" id="UP000429607"/>
    </source>
</evidence>
<dbReference type="EMBL" id="QXFV01011222">
    <property type="protein sequence ID" value="KAE8952847.1"/>
    <property type="molecule type" value="Genomic_DNA"/>
</dbReference>
<name>A0A6A3G8G5_9STRA</name>
<dbReference type="Proteomes" id="UP000429607">
    <property type="component" value="Unassembled WGS sequence"/>
</dbReference>
<organism evidence="1 2">
    <name type="scientific">Phytophthora rubi</name>
    <dbReference type="NCBI Taxonomy" id="129364"/>
    <lineage>
        <taxon>Eukaryota</taxon>
        <taxon>Sar</taxon>
        <taxon>Stramenopiles</taxon>
        <taxon>Oomycota</taxon>
        <taxon>Peronosporomycetes</taxon>
        <taxon>Peronosporales</taxon>
        <taxon>Peronosporaceae</taxon>
        <taxon>Phytophthora</taxon>
    </lineage>
</organism>
<protein>
    <submittedName>
        <fullName evidence="1">Uncharacterized protein</fullName>
    </submittedName>
</protein>